<dbReference type="InterPro" id="IPR006311">
    <property type="entry name" value="TAT_signal"/>
</dbReference>
<keyword evidence="3" id="KW-1185">Reference proteome</keyword>
<dbReference type="PROSITE" id="PS51365">
    <property type="entry name" value="RENAL_DIPEPTIDASE_2"/>
    <property type="match status" value="1"/>
</dbReference>
<reference evidence="2" key="1">
    <citation type="submission" date="2022-09" db="EMBL/GenBank/DDBJ databases">
        <title>Tahibacter sp. nov., isolated from a fresh water.</title>
        <authorList>
            <person name="Baek J.H."/>
            <person name="Lee J.K."/>
            <person name="Kim J.M."/>
            <person name="Jeon C.O."/>
        </authorList>
    </citation>
    <scope>NUCLEOTIDE SEQUENCE</scope>
    <source>
        <strain evidence="2">W38</strain>
    </source>
</reference>
<dbReference type="InterPro" id="IPR008257">
    <property type="entry name" value="Pept_M19"/>
</dbReference>
<name>A0ABY6BAN7_9GAMM</name>
<proteinExistence type="predicted"/>
<dbReference type="PANTHER" id="PTHR10443">
    <property type="entry name" value="MICROSOMAL DIPEPTIDASE"/>
    <property type="match status" value="1"/>
</dbReference>
<feature type="chain" id="PRO_5046132922" evidence="1">
    <location>
        <begin position="29"/>
        <end position="376"/>
    </location>
</feature>
<dbReference type="SUPFAM" id="SSF51556">
    <property type="entry name" value="Metallo-dependent hydrolases"/>
    <property type="match status" value="1"/>
</dbReference>
<keyword evidence="1" id="KW-0732">Signal</keyword>
<dbReference type="PANTHER" id="PTHR10443:SF12">
    <property type="entry name" value="DIPEPTIDASE"/>
    <property type="match status" value="1"/>
</dbReference>
<evidence type="ECO:0000256" key="1">
    <source>
        <dbReference type="SAM" id="SignalP"/>
    </source>
</evidence>
<protein>
    <submittedName>
        <fullName evidence="2">Dipeptidase</fullName>
    </submittedName>
</protein>
<dbReference type="Pfam" id="PF01244">
    <property type="entry name" value="Peptidase_M19"/>
    <property type="match status" value="1"/>
</dbReference>
<dbReference type="Proteomes" id="UP001064632">
    <property type="component" value="Chromosome"/>
</dbReference>
<accession>A0ABY6BAN7</accession>
<dbReference type="Gene3D" id="3.20.20.140">
    <property type="entry name" value="Metal-dependent hydrolases"/>
    <property type="match status" value="1"/>
</dbReference>
<evidence type="ECO:0000313" key="3">
    <source>
        <dbReference type="Proteomes" id="UP001064632"/>
    </source>
</evidence>
<dbReference type="EMBL" id="CP104694">
    <property type="protein sequence ID" value="UXI66744.1"/>
    <property type="molecule type" value="Genomic_DNA"/>
</dbReference>
<sequence length="376" mass="40192">MTTLISRRQFTQLLGAGLFAASAPTVLARSVAAPEASAAAALYRNALVVDANALASIGQAYVGDDIALLNKAIAASGVTVVKATLGNADGDFEAAVADIAAAQGLIDAHPDRFLKILRAEDLDRARRERKLGIIFSFEAATPLEDKLDRIDLFRQMGVRIMQLSYNRTSPLAVGCLDGDEKGLTPLGRQAIERMNSLGVAVDLSHTNAASTAQGIAASTKPVLITHGGCRALHDHPRNKFDREMRAMAEKGGVMGIYMLPFLTEESRQPSLEDYIAHVAHALKVCGEDHVGIGSDVPFDALTEADIAGIRAAVAERKAKGISAPGEDRPPYIPELNSARKLETVTDALLRRGYSPRIAEKVLGTNFRDAFARIWTA</sequence>
<evidence type="ECO:0000313" key="2">
    <source>
        <dbReference type="EMBL" id="UXI66744.1"/>
    </source>
</evidence>
<gene>
    <name evidence="2" type="ORF">N4264_18590</name>
</gene>
<dbReference type="RefSeq" id="WP_261693724.1">
    <property type="nucleotide sequence ID" value="NZ_CP104694.1"/>
</dbReference>
<organism evidence="2 3">
    <name type="scientific">Tahibacter amnicola</name>
    <dbReference type="NCBI Taxonomy" id="2976241"/>
    <lineage>
        <taxon>Bacteria</taxon>
        <taxon>Pseudomonadati</taxon>
        <taxon>Pseudomonadota</taxon>
        <taxon>Gammaproteobacteria</taxon>
        <taxon>Lysobacterales</taxon>
        <taxon>Rhodanobacteraceae</taxon>
        <taxon>Tahibacter</taxon>
    </lineage>
</organism>
<dbReference type="PROSITE" id="PS51318">
    <property type="entry name" value="TAT"/>
    <property type="match status" value="1"/>
</dbReference>
<dbReference type="InterPro" id="IPR032466">
    <property type="entry name" value="Metal_Hydrolase"/>
</dbReference>
<feature type="signal peptide" evidence="1">
    <location>
        <begin position="1"/>
        <end position="28"/>
    </location>
</feature>